<dbReference type="Proteomes" id="UP000000684">
    <property type="component" value="Chromosome"/>
</dbReference>
<dbReference type="Pfam" id="PF01810">
    <property type="entry name" value="LysE"/>
    <property type="match status" value="1"/>
</dbReference>
<reference evidence="7 8" key="1">
    <citation type="submission" date="2006-08" db="EMBL/GenBank/DDBJ databases">
        <title>Complete sequence of Shewanella frigidimarina NCIMB 400.</title>
        <authorList>
            <consortium name="US DOE Joint Genome Institute"/>
            <person name="Copeland A."/>
            <person name="Lucas S."/>
            <person name="Lapidus A."/>
            <person name="Barry K."/>
            <person name="Detter J.C."/>
            <person name="Glavina del Rio T."/>
            <person name="Hammon N."/>
            <person name="Israni S."/>
            <person name="Dalin E."/>
            <person name="Tice H."/>
            <person name="Pitluck S."/>
            <person name="Fredrickson J.K."/>
            <person name="Kolker E."/>
            <person name="McCuel L.A."/>
            <person name="DiChristina T."/>
            <person name="Nealson K.H."/>
            <person name="Newman D."/>
            <person name="Tiedje J.M."/>
            <person name="Zhou J."/>
            <person name="Romine M.F."/>
            <person name="Culley D.E."/>
            <person name="Serres M."/>
            <person name="Chertkov O."/>
            <person name="Brettin T."/>
            <person name="Bruce D."/>
            <person name="Han C."/>
            <person name="Tapia R."/>
            <person name="Gilna P."/>
            <person name="Schmutz J."/>
            <person name="Larimer F."/>
            <person name="Land M."/>
            <person name="Hauser L."/>
            <person name="Kyrpides N."/>
            <person name="Mikhailova N."/>
            <person name="Richardson P."/>
        </authorList>
    </citation>
    <scope>NUCLEOTIDE SEQUENCE [LARGE SCALE GENOMIC DNA]</scope>
    <source>
        <strain evidence="7 8">NCIMB 400</strain>
    </source>
</reference>
<evidence type="ECO:0000256" key="1">
    <source>
        <dbReference type="ARBA" id="ARBA00004651"/>
    </source>
</evidence>
<feature type="transmembrane region" description="Helical" evidence="6">
    <location>
        <begin position="172"/>
        <end position="194"/>
    </location>
</feature>
<sequence precursor="true">MLNNCRIRALFSVLIVVVCVFMMIDLALLPLYLTTVVALLLIPGPDMLLIASSSLSYGRKVGVYASFGNATSGLILTLLAAMGVSALVAMNPMALELLRVLGGAYLLKMGWDCMRSSGSDAPEIAQQNNLAKLLYRRAVMSNLLNPKALIFFVLFLPQFVSTQLSASSGEQMLALGLLLNVMGLTFNLLLVALVGSLGKPLLNNEKFRTYQNKFMGVIFFALAIWLLASQVQSIA</sequence>
<keyword evidence="2" id="KW-1003">Cell membrane</keyword>
<evidence type="ECO:0000256" key="4">
    <source>
        <dbReference type="ARBA" id="ARBA00022989"/>
    </source>
</evidence>
<dbReference type="AlphaFoldDB" id="Q07YF9"/>
<feature type="transmembrane region" description="Helical" evidence="6">
    <location>
        <begin position="142"/>
        <end position="160"/>
    </location>
</feature>
<feature type="transmembrane region" description="Helical" evidence="6">
    <location>
        <begin position="30"/>
        <end position="49"/>
    </location>
</feature>
<comment type="subcellular location">
    <subcellularLocation>
        <location evidence="1">Cell membrane</location>
        <topology evidence="1">Multi-pass membrane protein</topology>
    </subcellularLocation>
</comment>
<dbReference type="PANTHER" id="PTHR30086">
    <property type="entry name" value="ARGININE EXPORTER PROTEIN ARGO"/>
    <property type="match status" value="1"/>
</dbReference>
<keyword evidence="4 6" id="KW-1133">Transmembrane helix</keyword>
<feature type="transmembrane region" description="Helical" evidence="6">
    <location>
        <begin position="214"/>
        <end position="234"/>
    </location>
</feature>
<dbReference type="PANTHER" id="PTHR30086:SF17">
    <property type="entry name" value="LYSE FAMILY TRANSLOCATOR"/>
    <property type="match status" value="1"/>
</dbReference>
<keyword evidence="3 6" id="KW-0812">Transmembrane</keyword>
<gene>
    <name evidence="7" type="ordered locus">Sfri_3118</name>
</gene>
<proteinExistence type="predicted"/>
<dbReference type="GO" id="GO:0015171">
    <property type="term" value="F:amino acid transmembrane transporter activity"/>
    <property type="evidence" value="ECO:0007669"/>
    <property type="project" value="TreeGrafter"/>
</dbReference>
<organism evidence="7 8">
    <name type="scientific">Shewanella frigidimarina (strain NCIMB 400)</name>
    <dbReference type="NCBI Taxonomy" id="318167"/>
    <lineage>
        <taxon>Bacteria</taxon>
        <taxon>Pseudomonadati</taxon>
        <taxon>Pseudomonadota</taxon>
        <taxon>Gammaproteobacteria</taxon>
        <taxon>Alteromonadales</taxon>
        <taxon>Shewanellaceae</taxon>
        <taxon>Shewanella</taxon>
    </lineage>
</organism>
<dbReference type="STRING" id="318167.Sfri_3118"/>
<accession>Q07YF9</accession>
<keyword evidence="5 6" id="KW-0472">Membrane</keyword>
<dbReference type="GO" id="GO:0005886">
    <property type="term" value="C:plasma membrane"/>
    <property type="evidence" value="ECO:0007669"/>
    <property type="project" value="UniProtKB-SubCell"/>
</dbReference>
<dbReference type="EMBL" id="CP000447">
    <property type="protein sequence ID" value="ABI72955.1"/>
    <property type="molecule type" value="Genomic_DNA"/>
</dbReference>
<evidence type="ECO:0000256" key="3">
    <source>
        <dbReference type="ARBA" id="ARBA00022692"/>
    </source>
</evidence>
<evidence type="ECO:0000313" key="8">
    <source>
        <dbReference type="Proteomes" id="UP000000684"/>
    </source>
</evidence>
<evidence type="ECO:0000256" key="2">
    <source>
        <dbReference type="ARBA" id="ARBA00022475"/>
    </source>
</evidence>
<feature type="transmembrane region" description="Helical" evidence="6">
    <location>
        <begin position="88"/>
        <end position="107"/>
    </location>
</feature>
<evidence type="ECO:0000313" key="7">
    <source>
        <dbReference type="EMBL" id="ABI72955.1"/>
    </source>
</evidence>
<evidence type="ECO:0000256" key="6">
    <source>
        <dbReference type="SAM" id="Phobius"/>
    </source>
</evidence>
<name>Q07YF9_SHEFN</name>
<keyword evidence="8" id="KW-1185">Reference proteome</keyword>
<feature type="transmembrane region" description="Helical" evidence="6">
    <location>
        <begin position="61"/>
        <end position="82"/>
    </location>
</feature>
<dbReference type="InterPro" id="IPR001123">
    <property type="entry name" value="LeuE-type"/>
</dbReference>
<protein>
    <submittedName>
        <fullName evidence="7">Lysine exporter protein (LYSE/YGGA)</fullName>
    </submittedName>
</protein>
<evidence type="ECO:0000256" key="5">
    <source>
        <dbReference type="ARBA" id="ARBA00023136"/>
    </source>
</evidence>
<dbReference type="eggNOG" id="COG1280">
    <property type="taxonomic scope" value="Bacteria"/>
</dbReference>
<dbReference type="HOGENOM" id="CLU_079569_3_2_6"/>
<dbReference type="KEGG" id="sfr:Sfri_3118"/>
<feature type="transmembrane region" description="Helical" evidence="6">
    <location>
        <begin position="7"/>
        <end position="24"/>
    </location>
</feature>
<dbReference type="PIRSF" id="PIRSF006324">
    <property type="entry name" value="LeuE"/>
    <property type="match status" value="1"/>
</dbReference>